<sequence length="156" mass="16823">LETAIEVTLTDCKVMLIPTTAKGPLYHENSRIGGLLLGRSSSGIQGLIIVPGVTDVDYTGIIQIMAYTLCPLMTIPQGSKIAQIIALEQQIVSKKEHWEGEEKPRGADGFGSTGHAVLFTQTLIDRPRQRIILSNGPVRFSISPLLDTGADVTIIN</sequence>
<name>A0A091QTT7_MERNU</name>
<dbReference type="InterPro" id="IPR029054">
    <property type="entry name" value="dUTPase-like"/>
</dbReference>
<gene>
    <name evidence="4" type="ORF">N331_06201</name>
</gene>
<dbReference type="Proteomes" id="UP000052967">
    <property type="component" value="Unassembled WGS sequence"/>
</dbReference>
<dbReference type="PANTHER" id="PTHR19422:SF123">
    <property type="entry name" value="RT1 CLASS I, LOCUS CE15"/>
    <property type="match status" value="1"/>
</dbReference>
<evidence type="ECO:0000313" key="5">
    <source>
        <dbReference type="Proteomes" id="UP000052967"/>
    </source>
</evidence>
<reference evidence="4 5" key="1">
    <citation type="submission" date="2014-04" db="EMBL/GenBank/DDBJ databases">
        <title>Genome evolution of avian class.</title>
        <authorList>
            <person name="Zhang G."/>
            <person name="Li C."/>
        </authorList>
    </citation>
    <scope>NUCLEOTIDE SEQUENCE [LARGE SCALE GENOMIC DNA]</scope>
    <source>
        <strain evidence="4">BGI_N331</strain>
    </source>
</reference>
<dbReference type="GO" id="GO:0004190">
    <property type="term" value="F:aspartic-type endopeptidase activity"/>
    <property type="evidence" value="ECO:0007669"/>
    <property type="project" value="UniProtKB-KW"/>
</dbReference>
<evidence type="ECO:0000256" key="1">
    <source>
        <dbReference type="ARBA" id="ARBA00022670"/>
    </source>
</evidence>
<dbReference type="PANTHER" id="PTHR19422">
    <property type="entry name" value="GAG RETROVIRAL POLYPROTEIN"/>
    <property type="match status" value="1"/>
</dbReference>
<feature type="non-terminal residue" evidence="4">
    <location>
        <position position="1"/>
    </location>
</feature>
<dbReference type="InterPro" id="IPR051592">
    <property type="entry name" value="HERV-K_Pro_peptidase_A2"/>
</dbReference>
<dbReference type="PROSITE" id="PS50175">
    <property type="entry name" value="ASP_PROT_RETROV"/>
    <property type="match status" value="1"/>
</dbReference>
<feature type="domain" description="Peptidase A2" evidence="3">
    <location>
        <begin position="142"/>
        <end position="156"/>
    </location>
</feature>
<dbReference type="AlphaFoldDB" id="A0A091QTT7"/>
<evidence type="ECO:0000256" key="2">
    <source>
        <dbReference type="ARBA" id="ARBA00022750"/>
    </source>
</evidence>
<dbReference type="EMBL" id="KK707035">
    <property type="protein sequence ID" value="KFQ30985.1"/>
    <property type="molecule type" value="Genomic_DNA"/>
</dbReference>
<protein>
    <recommendedName>
        <fullName evidence="3">Peptidase A2 domain-containing protein</fullName>
    </recommendedName>
</protein>
<dbReference type="GO" id="GO:0006508">
    <property type="term" value="P:proteolysis"/>
    <property type="evidence" value="ECO:0007669"/>
    <property type="project" value="UniProtKB-KW"/>
</dbReference>
<accession>A0A091QTT7</accession>
<evidence type="ECO:0000313" key="4">
    <source>
        <dbReference type="EMBL" id="KFQ30985.1"/>
    </source>
</evidence>
<evidence type="ECO:0000259" key="3">
    <source>
        <dbReference type="PROSITE" id="PS50175"/>
    </source>
</evidence>
<keyword evidence="2" id="KW-0378">Hydrolase</keyword>
<dbReference type="Gene3D" id="2.70.40.10">
    <property type="match status" value="1"/>
</dbReference>
<organism evidence="4 5">
    <name type="scientific">Merops nubicus</name>
    <name type="common">Northern carmine bee-eater</name>
    <dbReference type="NCBI Taxonomy" id="57421"/>
    <lineage>
        <taxon>Eukaryota</taxon>
        <taxon>Metazoa</taxon>
        <taxon>Chordata</taxon>
        <taxon>Craniata</taxon>
        <taxon>Vertebrata</taxon>
        <taxon>Euteleostomi</taxon>
        <taxon>Archelosauria</taxon>
        <taxon>Archosauria</taxon>
        <taxon>Dinosauria</taxon>
        <taxon>Saurischia</taxon>
        <taxon>Theropoda</taxon>
        <taxon>Coelurosauria</taxon>
        <taxon>Aves</taxon>
        <taxon>Neognathae</taxon>
        <taxon>Neoaves</taxon>
        <taxon>Telluraves</taxon>
        <taxon>Coraciimorphae</taxon>
        <taxon>Coraciiformes</taxon>
        <taxon>Meropidae</taxon>
        <taxon>Merops</taxon>
    </lineage>
</organism>
<dbReference type="Pfam" id="PF00692">
    <property type="entry name" value="dUTPase"/>
    <property type="match status" value="1"/>
</dbReference>
<keyword evidence="5" id="KW-1185">Reference proteome</keyword>
<dbReference type="InterPro" id="IPR001995">
    <property type="entry name" value="Peptidase_A2_cat"/>
</dbReference>
<proteinExistence type="predicted"/>
<feature type="non-terminal residue" evidence="4">
    <location>
        <position position="156"/>
    </location>
</feature>
<keyword evidence="2" id="KW-0064">Aspartyl protease</keyword>
<dbReference type="InterPro" id="IPR036157">
    <property type="entry name" value="dUTPase-like_sf"/>
</dbReference>
<keyword evidence="1" id="KW-0645">Protease</keyword>
<dbReference type="SUPFAM" id="SSF51283">
    <property type="entry name" value="dUTPase-like"/>
    <property type="match status" value="1"/>
</dbReference>